<gene>
    <name evidence="1" type="ORF">AWM70_22345</name>
</gene>
<accession>A0A1B1N6D1</accession>
<dbReference type="RefSeq" id="WP_068700153.1">
    <property type="nucleotide sequence ID" value="NZ_CP014167.1"/>
</dbReference>
<dbReference type="EMBL" id="CP014167">
    <property type="protein sequence ID" value="ANS76986.1"/>
    <property type="molecule type" value="Genomic_DNA"/>
</dbReference>
<name>A0A1B1N6D1_9BACL</name>
<keyword evidence="2" id="KW-1185">Reference proteome</keyword>
<dbReference type="KEGG" id="pyg:AWM70_22345"/>
<dbReference type="OrthoDB" id="2603342at2"/>
<organism evidence="1 2">
    <name type="scientific">Paenibacillus yonginensis</name>
    <dbReference type="NCBI Taxonomy" id="1462996"/>
    <lineage>
        <taxon>Bacteria</taxon>
        <taxon>Bacillati</taxon>
        <taxon>Bacillota</taxon>
        <taxon>Bacilli</taxon>
        <taxon>Bacillales</taxon>
        <taxon>Paenibacillaceae</taxon>
        <taxon>Paenibacillus</taxon>
    </lineage>
</organism>
<proteinExistence type="predicted"/>
<protein>
    <submittedName>
        <fullName evidence="1">Uncharacterized protein</fullName>
    </submittedName>
</protein>
<dbReference type="Proteomes" id="UP000092573">
    <property type="component" value="Chromosome"/>
</dbReference>
<evidence type="ECO:0000313" key="2">
    <source>
        <dbReference type="Proteomes" id="UP000092573"/>
    </source>
</evidence>
<dbReference type="AlphaFoldDB" id="A0A1B1N6D1"/>
<sequence>MTNETTVKIKRQLLTLHYNVMNAIAKWGHLSVPSLHKLMPDKRPLNALYKATRELTAWGWLDCVVDKRKNKIFALTSRAVQELGIQGLETRGRSFLQMDIARTVWAFDQDGFFETLGLEAQPSIKMLDCVVKGPHPKALIVDHDLSHVSKTFQRIEDFTSAASPDAPLDIIALGEHRAAELQRFITQKGFRFQVHLIEVDV</sequence>
<evidence type="ECO:0000313" key="1">
    <source>
        <dbReference type="EMBL" id="ANS76986.1"/>
    </source>
</evidence>
<dbReference type="STRING" id="1462996.AWM70_22345"/>
<reference evidence="1 2" key="1">
    <citation type="submission" date="2016-01" db="EMBL/GenBank/DDBJ databases">
        <title>Complete Genome Sequence of Paenibacillus yonginensis DCY84, a novel Plant Growth-Promoting Bacteria with Elicitation of Induced Systemic Resistance.</title>
        <authorList>
            <person name="Kim Y.J."/>
            <person name="Yang D.C."/>
            <person name="Sukweenadhi J."/>
        </authorList>
    </citation>
    <scope>NUCLEOTIDE SEQUENCE [LARGE SCALE GENOMIC DNA]</scope>
    <source>
        <strain evidence="1 2">DCY84</strain>
    </source>
</reference>